<reference evidence="2 3" key="1">
    <citation type="submission" date="2020-08" db="EMBL/GenBank/DDBJ databases">
        <authorList>
            <person name="Liu C."/>
            <person name="Sun Q."/>
        </authorList>
    </citation>
    <scope>NUCLEOTIDE SEQUENCE [LARGE SCALE GENOMIC DNA]</scope>
    <source>
        <strain evidence="2 3">NSJ-29</strain>
    </source>
</reference>
<evidence type="ECO:0000259" key="1">
    <source>
        <dbReference type="Pfam" id="PF14343"/>
    </source>
</evidence>
<dbReference type="InterPro" id="IPR025748">
    <property type="entry name" value="PrcB_C_dom"/>
</dbReference>
<evidence type="ECO:0000313" key="3">
    <source>
        <dbReference type="Proteomes" id="UP000515860"/>
    </source>
</evidence>
<dbReference type="KEGG" id="whj:H9Q79_17420"/>
<sequence length="123" mass="13437">MACLCCGCGITNVEEGERKAVEYTVLKTDAIPPEVAEVIKAQGDAEFQMTYKSDGFLYILRGYGKQKSGGYSIQVEEVTATDGALHVKTRLLGPETKEEQKGDGSVPYLVIKTEDLELPVVFE</sequence>
<keyword evidence="2" id="KW-0378">Hydrolase</keyword>
<protein>
    <submittedName>
        <fullName evidence="2">Protease complex subunit PrcB family protein</fullName>
    </submittedName>
</protein>
<feature type="domain" description="PrcB C-terminal" evidence="1">
    <location>
        <begin position="57"/>
        <end position="114"/>
    </location>
</feature>
<dbReference type="Pfam" id="PF14343">
    <property type="entry name" value="PrcB_C"/>
    <property type="match status" value="1"/>
</dbReference>
<accession>A0A7G9GIE2</accession>
<name>A0A7G9GIE2_9FIRM</name>
<dbReference type="EMBL" id="CP060635">
    <property type="protein sequence ID" value="QNM10574.1"/>
    <property type="molecule type" value="Genomic_DNA"/>
</dbReference>
<proteinExistence type="predicted"/>
<keyword evidence="2" id="KW-0645">Protease</keyword>
<keyword evidence="3" id="KW-1185">Reference proteome</keyword>
<organism evidence="2 3">
    <name type="scientific">Wansuia hejianensis</name>
    <dbReference type="NCBI Taxonomy" id="2763667"/>
    <lineage>
        <taxon>Bacteria</taxon>
        <taxon>Bacillati</taxon>
        <taxon>Bacillota</taxon>
        <taxon>Clostridia</taxon>
        <taxon>Lachnospirales</taxon>
        <taxon>Lachnospiraceae</taxon>
        <taxon>Wansuia</taxon>
    </lineage>
</organism>
<dbReference type="GO" id="GO:0008233">
    <property type="term" value="F:peptidase activity"/>
    <property type="evidence" value="ECO:0007669"/>
    <property type="project" value="UniProtKB-KW"/>
</dbReference>
<dbReference type="GO" id="GO:0006508">
    <property type="term" value="P:proteolysis"/>
    <property type="evidence" value="ECO:0007669"/>
    <property type="project" value="UniProtKB-KW"/>
</dbReference>
<dbReference type="Proteomes" id="UP000515860">
    <property type="component" value="Chromosome"/>
</dbReference>
<dbReference type="AlphaFoldDB" id="A0A7G9GIE2"/>
<evidence type="ECO:0000313" key="2">
    <source>
        <dbReference type="EMBL" id="QNM10574.1"/>
    </source>
</evidence>
<gene>
    <name evidence="2" type="ORF">H9Q79_17420</name>
</gene>